<dbReference type="RefSeq" id="WP_253799664.1">
    <property type="nucleotide sequence ID" value="NZ_BAAAUB010000023.1"/>
</dbReference>
<proteinExistence type="predicted"/>
<reference evidence="1 2" key="1">
    <citation type="submission" date="2022-06" db="EMBL/GenBank/DDBJ databases">
        <title>Sequencing the genomes of 1000 actinobacteria strains.</title>
        <authorList>
            <person name="Klenk H.-P."/>
        </authorList>
    </citation>
    <scope>NUCLEOTIDE SEQUENCE [LARGE SCALE GENOMIC DNA]</scope>
    <source>
        <strain evidence="1 2">DSM 41656</strain>
    </source>
</reference>
<evidence type="ECO:0000313" key="1">
    <source>
        <dbReference type="EMBL" id="MCP2311016.1"/>
    </source>
</evidence>
<dbReference type="EMBL" id="JAMZDX010000004">
    <property type="protein sequence ID" value="MCP2311016.1"/>
    <property type="molecule type" value="Genomic_DNA"/>
</dbReference>
<name>A0ABT1J0S1_9ACTN</name>
<keyword evidence="2" id="KW-1185">Reference proteome</keyword>
<dbReference type="Gene3D" id="1.25.40.10">
    <property type="entry name" value="Tetratricopeptide repeat domain"/>
    <property type="match status" value="2"/>
</dbReference>
<accession>A0ABT1J0S1</accession>
<organism evidence="1 2">
    <name type="scientific">Kitasatospora paracochleata</name>
    <dbReference type="NCBI Taxonomy" id="58354"/>
    <lineage>
        <taxon>Bacteria</taxon>
        <taxon>Bacillati</taxon>
        <taxon>Actinomycetota</taxon>
        <taxon>Actinomycetes</taxon>
        <taxon>Kitasatosporales</taxon>
        <taxon>Streptomycetaceae</taxon>
        <taxon>Kitasatospora</taxon>
    </lineage>
</organism>
<evidence type="ECO:0000313" key="2">
    <source>
        <dbReference type="Proteomes" id="UP001206483"/>
    </source>
</evidence>
<dbReference type="Proteomes" id="UP001206483">
    <property type="component" value="Unassembled WGS sequence"/>
</dbReference>
<sequence>MAVQDGLAQWGGSLYPLRVREVRGGLVPEADSGREAGRSGFAPCLATLVRLSAPRDLGAGSVPLWFLEALARAGHLARAAEAAFAIGDELRQGDALLTLVQAAAAAGDLDGAQALAEAIPLRQYRDRGSVGLVPAWERAGERDRAVALAEAIRYPHHWGTAWALLAKAAADGGDVAAARAFAERAEEMLFPDDPLTARVLLVLLDVATVTGDHGRADCLADRLERSARSRGASGQGFDLDRPRPLTAVLLRDLGRGDLRRLDALLGDPHRTSVDVQVMTDLLEAATAGSTTQTALALAERAQTLLATCGTSSGEAVALCTAAARMLARHGHVERAEAFADAMRAPDLRAGRQAQIVRELARGGDTVRAEALARAITDGRARARALVAVADELARRGETGRAETLARTIEDRWARDHALVAVVRELGRRGETDRAETLTRSIAHRSTRARALTELAEVAEPSAARRSAVRAAALDGWWQVLPLLELVAPDALVAAADAWPDGRPG</sequence>
<dbReference type="InterPro" id="IPR011990">
    <property type="entry name" value="TPR-like_helical_dom_sf"/>
</dbReference>
<comment type="caution">
    <text evidence="1">The sequence shown here is derived from an EMBL/GenBank/DDBJ whole genome shotgun (WGS) entry which is preliminary data.</text>
</comment>
<protein>
    <submittedName>
        <fullName evidence="1">Uncharacterized protein YoaH (UPF0181 family)</fullName>
    </submittedName>
</protein>
<gene>
    <name evidence="1" type="ORF">FHR36_004179</name>
</gene>